<dbReference type="EMBL" id="CP121464">
    <property type="protein sequence ID" value="WFR80921.1"/>
    <property type="molecule type" value="Genomic_DNA"/>
</dbReference>
<organism evidence="1 2">
    <name type="scientific">Janthinobacterium rivuli</name>
    <dbReference type="NCBI Taxonomy" id="2751478"/>
    <lineage>
        <taxon>Bacteria</taxon>
        <taxon>Pseudomonadati</taxon>
        <taxon>Pseudomonadota</taxon>
        <taxon>Betaproteobacteria</taxon>
        <taxon>Burkholderiales</taxon>
        <taxon>Oxalobacteraceae</taxon>
        <taxon>Janthinobacterium</taxon>
    </lineage>
</organism>
<sequence length="371" mass="40639">MNWNVELEIAHKLAQMRGWLEQERAGALRLRGVDWFAWATAGASGSACQTAECGCAEVLVTRDAAYILTDAAEAQRLRHEEVRGSWTWQVTPWMQPRMAELREHFVQHAAGGRPVLCDRPGLHERSLPVVLREERLPLLASEQVRYREVGRLAAAAASEALRAARPDWSEQELAGACARALWSRGLHAVYVLAAGAERFVRYRRAPPAASPLGERAVLALCAQRFGLCASLSRQRRFRPVHPARDGIGEADAAILALEAVALDACEVGHALSMVYHALDSAYAYAGQPDTVHEYRQGGIAGYRSPEVAAGAHTEITLKEGMALAFHPTLPDSMVEDTFLLSGGHLHNLTCDPDWPATSVQGRLRPLTLELP</sequence>
<evidence type="ECO:0000313" key="2">
    <source>
        <dbReference type="Proteomes" id="UP001219584"/>
    </source>
</evidence>
<dbReference type="Gene3D" id="3.90.230.10">
    <property type="entry name" value="Creatinase/methionine aminopeptidase superfamily"/>
    <property type="match status" value="1"/>
</dbReference>
<gene>
    <name evidence="1" type="ORF">P9875_07085</name>
</gene>
<accession>A0ABY8I7L7</accession>
<reference evidence="1 2" key="1">
    <citation type="submission" date="2023-04" db="EMBL/GenBank/DDBJ databases">
        <title>Nanopore sequencing of Janthinobacterium from water.</title>
        <authorList>
            <person name="Ciuchcinski K."/>
            <person name="Rokowska A."/>
            <person name="Dziewit L."/>
        </authorList>
    </citation>
    <scope>NUCLEOTIDE SEQUENCE [LARGE SCALE GENOMIC DNA]</scope>
    <source>
        <strain evidence="1 2">DEMB2</strain>
    </source>
</reference>
<dbReference type="Proteomes" id="UP001219584">
    <property type="component" value="Chromosome"/>
</dbReference>
<proteinExistence type="predicted"/>
<keyword evidence="2" id="KW-1185">Reference proteome</keyword>
<evidence type="ECO:0000313" key="1">
    <source>
        <dbReference type="EMBL" id="WFR80921.1"/>
    </source>
</evidence>
<protein>
    <submittedName>
        <fullName evidence="1">Peptidase M24</fullName>
    </submittedName>
</protein>
<name>A0ABY8I7L7_9BURK</name>
<dbReference type="RefSeq" id="WP_278317940.1">
    <property type="nucleotide sequence ID" value="NZ_CP121464.1"/>
</dbReference>
<dbReference type="SUPFAM" id="SSF55920">
    <property type="entry name" value="Creatinase/aminopeptidase"/>
    <property type="match status" value="1"/>
</dbReference>
<dbReference type="InterPro" id="IPR036005">
    <property type="entry name" value="Creatinase/aminopeptidase-like"/>
</dbReference>